<feature type="domain" description="ATPase dynein-related AAA" evidence="4">
    <location>
        <begin position="61"/>
        <end position="221"/>
    </location>
</feature>
<protein>
    <submittedName>
        <fullName evidence="5">von Willebrand factor A domain-containing protein 8</fullName>
    </submittedName>
</protein>
<dbReference type="Pfam" id="PF01535">
    <property type="entry name" value="PPR"/>
    <property type="match status" value="1"/>
</dbReference>
<keyword evidence="3" id="KW-1133">Transmembrane helix</keyword>
<proteinExistence type="predicted"/>
<evidence type="ECO:0000313" key="5">
    <source>
        <dbReference type="EMBL" id="OLQ00863.1"/>
    </source>
</evidence>
<feature type="repeat" description="PPR" evidence="1">
    <location>
        <begin position="1360"/>
        <end position="1394"/>
    </location>
</feature>
<reference evidence="5 6" key="1">
    <citation type="submission" date="2016-02" db="EMBL/GenBank/DDBJ databases">
        <title>Genome analysis of coral dinoflagellate symbionts highlights evolutionary adaptations to a symbiotic lifestyle.</title>
        <authorList>
            <person name="Aranda M."/>
            <person name="Li Y."/>
            <person name="Liew Y.J."/>
            <person name="Baumgarten S."/>
            <person name="Simakov O."/>
            <person name="Wilson M."/>
            <person name="Piel J."/>
            <person name="Ashoor H."/>
            <person name="Bougouffa S."/>
            <person name="Bajic V.B."/>
            <person name="Ryu T."/>
            <person name="Ravasi T."/>
            <person name="Bayer T."/>
            <person name="Micklem G."/>
            <person name="Kim H."/>
            <person name="Bhak J."/>
            <person name="Lajeunesse T.C."/>
            <person name="Voolstra C.R."/>
        </authorList>
    </citation>
    <scope>NUCLEOTIDE SEQUENCE [LARGE SCALE GENOMIC DNA]</scope>
    <source>
        <strain evidence="5 6">CCMP2467</strain>
    </source>
</reference>
<dbReference type="PANTHER" id="PTHR21610:SF9">
    <property type="entry name" value="VON WILLEBRAND FACTOR A DOMAIN-CONTAINING PROTEIN 8"/>
    <property type="match status" value="1"/>
</dbReference>
<feature type="region of interest" description="Disordered" evidence="2">
    <location>
        <begin position="2245"/>
        <end position="2319"/>
    </location>
</feature>
<dbReference type="Gene3D" id="3.40.50.300">
    <property type="entry name" value="P-loop containing nucleotide triphosphate hydrolases"/>
    <property type="match status" value="3"/>
</dbReference>
<dbReference type="SUPFAM" id="SSF52540">
    <property type="entry name" value="P-loop containing nucleoside triphosphate hydrolases"/>
    <property type="match status" value="3"/>
</dbReference>
<dbReference type="GO" id="GO:0016887">
    <property type="term" value="F:ATP hydrolysis activity"/>
    <property type="evidence" value="ECO:0007669"/>
    <property type="project" value="InterPro"/>
</dbReference>
<feature type="compositionally biased region" description="Basic and acidic residues" evidence="2">
    <location>
        <begin position="2306"/>
        <end position="2319"/>
    </location>
</feature>
<feature type="compositionally biased region" description="Basic and acidic residues" evidence="2">
    <location>
        <begin position="2268"/>
        <end position="2282"/>
    </location>
</feature>
<evidence type="ECO:0000313" key="6">
    <source>
        <dbReference type="Proteomes" id="UP000186817"/>
    </source>
</evidence>
<feature type="region of interest" description="Disordered" evidence="2">
    <location>
        <begin position="625"/>
        <end position="652"/>
    </location>
</feature>
<dbReference type="GO" id="GO:0005737">
    <property type="term" value="C:cytoplasm"/>
    <property type="evidence" value="ECO:0007669"/>
    <property type="project" value="TreeGrafter"/>
</dbReference>
<name>A0A1Q9E0B4_SYMMI</name>
<feature type="compositionally biased region" description="Basic residues" evidence="2">
    <location>
        <begin position="2202"/>
        <end position="2212"/>
    </location>
</feature>
<feature type="transmembrane region" description="Helical" evidence="3">
    <location>
        <begin position="2753"/>
        <end position="2775"/>
    </location>
</feature>
<feature type="repeat" description="PPR" evidence="1">
    <location>
        <begin position="1465"/>
        <end position="1499"/>
    </location>
</feature>
<feature type="compositionally biased region" description="Low complexity" evidence="2">
    <location>
        <begin position="2680"/>
        <end position="2692"/>
    </location>
</feature>
<dbReference type="PANTHER" id="PTHR21610">
    <property type="entry name" value="VON WILLEBRAND FACTOR A DOMAIN-CONTAINING PROTEIN 8"/>
    <property type="match status" value="1"/>
</dbReference>
<feature type="compositionally biased region" description="Gly residues" evidence="2">
    <location>
        <begin position="2285"/>
        <end position="2303"/>
    </location>
</feature>
<feature type="domain" description="ATPase dynein-related AAA" evidence="4">
    <location>
        <begin position="417"/>
        <end position="582"/>
    </location>
</feature>
<dbReference type="Pfam" id="PF13812">
    <property type="entry name" value="PPR_3"/>
    <property type="match status" value="2"/>
</dbReference>
<keyword evidence="3" id="KW-0812">Transmembrane</keyword>
<dbReference type="InterPro" id="IPR036465">
    <property type="entry name" value="vWFA_dom_sf"/>
</dbReference>
<evidence type="ECO:0000256" key="2">
    <source>
        <dbReference type="SAM" id="MobiDB-lite"/>
    </source>
</evidence>
<dbReference type="InterPro" id="IPR039891">
    <property type="entry name" value="VWA8"/>
</dbReference>
<dbReference type="Pfam" id="PF07728">
    <property type="entry name" value="AAA_5"/>
    <property type="match status" value="3"/>
</dbReference>
<dbReference type="OMA" id="VAMEREY"/>
<feature type="domain" description="ATPase dynein-related AAA" evidence="4">
    <location>
        <begin position="794"/>
        <end position="929"/>
    </location>
</feature>
<dbReference type="Gene3D" id="1.25.40.10">
    <property type="entry name" value="Tetratricopeptide repeat domain"/>
    <property type="match status" value="3"/>
</dbReference>
<dbReference type="InterPro" id="IPR027417">
    <property type="entry name" value="P-loop_NTPase"/>
</dbReference>
<feature type="compositionally biased region" description="Acidic residues" evidence="2">
    <location>
        <begin position="2157"/>
        <end position="2185"/>
    </location>
</feature>
<keyword evidence="6" id="KW-1185">Reference proteome</keyword>
<feature type="transmembrane region" description="Helical" evidence="3">
    <location>
        <begin position="2723"/>
        <end position="2741"/>
    </location>
</feature>
<feature type="region of interest" description="Disordered" evidence="2">
    <location>
        <begin position="2643"/>
        <end position="2698"/>
    </location>
</feature>
<dbReference type="InterPro" id="IPR002885">
    <property type="entry name" value="PPR_rpt"/>
</dbReference>
<dbReference type="Proteomes" id="UP000186817">
    <property type="component" value="Unassembled WGS sequence"/>
</dbReference>
<gene>
    <name evidence="5" type="primary">Vwa8</name>
    <name evidence="5" type="ORF">AK812_SmicGene16451</name>
</gene>
<dbReference type="Pfam" id="PF13041">
    <property type="entry name" value="PPR_2"/>
    <property type="match status" value="1"/>
</dbReference>
<accession>A0A1Q9E0B4</accession>
<feature type="repeat" description="PPR" evidence="1">
    <location>
        <begin position="1325"/>
        <end position="1359"/>
    </location>
</feature>
<feature type="repeat" description="PPR" evidence="1">
    <location>
        <begin position="1604"/>
        <end position="1638"/>
    </location>
</feature>
<evidence type="ECO:0000256" key="3">
    <source>
        <dbReference type="SAM" id="Phobius"/>
    </source>
</evidence>
<dbReference type="PROSITE" id="PS51375">
    <property type="entry name" value="PPR"/>
    <property type="match status" value="4"/>
</dbReference>
<dbReference type="GO" id="GO:0005524">
    <property type="term" value="F:ATP binding"/>
    <property type="evidence" value="ECO:0007669"/>
    <property type="project" value="InterPro"/>
</dbReference>
<feature type="compositionally biased region" description="Basic and acidic residues" evidence="2">
    <location>
        <begin position="638"/>
        <end position="652"/>
    </location>
</feature>
<dbReference type="InterPro" id="IPR011704">
    <property type="entry name" value="ATPase_dyneun-rel_AAA"/>
</dbReference>
<evidence type="ECO:0000256" key="1">
    <source>
        <dbReference type="PROSITE-ProRule" id="PRU00708"/>
    </source>
</evidence>
<dbReference type="FunFam" id="3.40.50.300:FF:000587">
    <property type="entry name" value="von Willebrand factor A domain containing 8"/>
    <property type="match status" value="1"/>
</dbReference>
<dbReference type="InterPro" id="IPR011990">
    <property type="entry name" value="TPR-like_helical_dom_sf"/>
</dbReference>
<dbReference type="EMBL" id="LSRX01000313">
    <property type="protein sequence ID" value="OLQ00863.1"/>
    <property type="molecule type" value="Genomic_DNA"/>
</dbReference>
<sequence length="2784" mass="301679">MERAKQRAAQLSQQVVASEGYPEGPPSAAVPSNFDVLPGSEDAEISAHLRWMSQKMVLGQDMLLLGPPGSLRRQLALRFCELGGREAEVLTVTRDTTEADLKQRRELTRNGGSSETFYADSAPVRAALCGRILVLDGLEKAERNVLPTLNNLLENREMGLDDGRLLIPARRYDTLSQEALSAGVGKARLARVHEDFRVLALAVPCPPWPGNPLDPPLRSRFQARIVMPPTLASLAQVSPFLGVPASSSDFEALLRRLSALQRALDGSTGKLPGGFRTPALTYDALVRLLRMVTLSEQGSEIRPTPSEAFRRIYPVASLSPSAGAGGAAVRDAAEQLLRHFDLWAEEPAPLTVLPSSSPASSSSGTLRLRLQHREGHEGTLSVRSPQLPAPATQYLAAPRLAAVVAAMAQDYAAGSDCLLLGSAGCGKSAMARHLAGLLGFGAPGGRGLEFFFLHEEMSSRDLLQRRATNDDGDTVWVDSPLIRAARTGSLCILDGAHRLKGDALCALAPLLQDRQASLAVAGDSQGAAWELILRSDRFDHWQTVHGPGQSFDAVAGCRVAGIHPAFKVLALGEPPTSQHPWLTEEVAACFATHSYPEQRPEDLVQLLAEVVPSLPTAAAQRFVAAVAEKPSEPQKASQPEEGRPSEEAPKAPSERLVVPIRVILRVARAAAVAGGDHEVELLHGILQQQLFPFMPKGERAKLLAQLAEHFGTAAAEKAAAKVLRRAPRKDMADRGNGVAHVAKDSVQFGECVVPVGKPKHPELVPSVDFVGIDRHVDLLEELGKAIFQRRERFLLLLGPQGVGKNRVVDYFLQTVAMEREYMQLHRDTTVSQLTVTPVVSDGRLYHEDSPLVRAAQFGRALVLDEADKAPLEVVVILKSLIEDGQLALPDGRRLAAATEATAGEGGAATLQVHPEFRMFVLANRPGFPFLGNDLLREADVFSVFCLDNPDATSELQLARAVGPNVPDGLLRTLVALFADLRLALEDGRLQYPYSARELLAVIRHLERFHNEPLEEALSSVLAFDRFDASLREALRPILERRGVSSLAVLGPASGDGGPAPTPAQPWLRALEVLRSARLARSQRLSKEPAGTWQVKELLDYAKELQSAEPRDYHEVKLRPAILDPAKAVPLAELAFDRSSGSFDEGLCRARLPLGRHSGGVVDAVVDGSTLHLLSTGPLCIWSVEDPHALGADAGRCSLLQVGPSADWSLAMATRETMLSKEALILLHGFQDVSLEPTIVLELLAMCGEQRIPADVITCSTAISACERAEKWQVGLFLLQNLESWGVRADVIIMNSAISACEKAGHWQQALELLSGFGKHGGLQPDVISYNATITACEKCDQWQLAMHLFFEVSDRELQPSIVTYNAVLSGCDRAARWEHSLALLCQLEGERLRSDVITYNAAMSALASGEMWQRSLQLMETIELNKLQASTVTYSSAVTASERASAWQQSLLVLSEAGKRGLRLDVVIFNAAISACARAAEWQHAAALLDAIQARMLRPTAFTCSSLVSSFDNAADWKGALEVLQTVASWALSPDVVAHNAAISACEQCGKWQQAVFLLGTLSAQMLQPTIITYTAAISACEAGSAWQHALELLQEAHRECQVSLIGYNAAIGSCARAARWAEALQLWREVEAKGLEPTIATCQVAQGYRGIVVNGRPLALGCPQLGRVPGADALLLHSPLESWDDALAPQLLIERPSEPVMRAYALHAQPLQHDATATSRIRPTAEECFVMVVPNWDDQQAGRTVVDGPVLDLDEVQAAVGAKPSVWRQSTATPIFAPTNVMIFFQPKRWRVVQMDLVRERTREVWLERALPESLKSRWMNSPGPVSVSATATASGVEMLLALPGLRGDGVTQIFASLYFPAATDAKAAAAAPKLRLVESSRGADPKGGVLPIALPAGPGPGVFAVPFGSEAPLAFAAADDEEASNTAVAHVLDGLVHDDGSKGCWAYCAPAQSSYKAPAPQVEWPASAEDLSKASEDQIKALVAAATPDLPAPRHLWQSRDVASLGDGELLIRALTCEGHADWLEFVHLPTRSLRQLPAWQPKDAANSRDASVGAAAVARLLPWIGASLPGEDAASDTQTRCARCVASFESGEIRWVEAHPASLARSLTEHFQRQGLRGLLEEKFEDEDNEEDEAEEYDDDMEEEDMEEFHASEEEAEVSEDEGEDGTEAELAEEEENEEGGELSDSGEQSGMQMPSNRSTRRKGGRSQRGRGMSGRAAEVAQTHEALWQVAVVELLDEGGEKTRDLSLSGGRQEMSGKGQAKDVSSPKHGDEDDKEHIGGNRWAGGTGGADTAGLGGRGGPYRLEKPGQRVRQVSDEAKAQVSQEAKEAARQLGEEALKRRLEEIHLSGGDYNFYSSLLEAVQGEVERLRAVLSGAAARQRERHWRRGSEGELDETRLVDALAGESNVFRRRREREPRPGEPPMQPKRALFLFDASASMYRFNGTDGRLRRTCETAVMIMEALQGLESRFDYSLCCHDGDSPLQELVPFGQPPADERARLTVVSKLVAAAQYCSSGDNTLEAIEKAVEKVATSGPADDRFVFAFSDANFERYGLTAQALGKAMNSQGPGSADEVRCMLFLLATFEDEALTMANSLPDQVRLCLDPRTLPSELRQEFASRMGRLRKAWAILLLTSLLEGPGKGAASRMTKPKRPKYETVQYTPPTPQVFGSQLPSDIPVSKPPSTSSSFSVDRPRNRPKLQDRLAVYEDDNPRCQQLICTIGILFPPLWLVGAAMYAATPPAKTATREAGFRNLILSIILFVLLIVYAVYRFYTSGGLSPGR</sequence>
<dbReference type="NCBIfam" id="TIGR00756">
    <property type="entry name" value="PPR"/>
    <property type="match status" value="1"/>
</dbReference>
<evidence type="ECO:0000259" key="4">
    <source>
        <dbReference type="Pfam" id="PF07728"/>
    </source>
</evidence>
<comment type="caution">
    <text evidence="5">The sequence shown here is derived from an EMBL/GenBank/DDBJ whole genome shotgun (WGS) entry which is preliminary data.</text>
</comment>
<feature type="compositionally biased region" description="Acidic residues" evidence="2">
    <location>
        <begin position="2126"/>
        <end position="2150"/>
    </location>
</feature>
<keyword evidence="3" id="KW-0472">Membrane</keyword>
<feature type="region of interest" description="Disordered" evidence="2">
    <location>
        <begin position="2122"/>
        <end position="2224"/>
    </location>
</feature>
<dbReference type="OrthoDB" id="433629at2759"/>
<feature type="region of interest" description="Disordered" evidence="2">
    <location>
        <begin position="1"/>
        <end position="29"/>
    </location>
</feature>
<dbReference type="SUPFAM" id="SSF53300">
    <property type="entry name" value="vWA-like"/>
    <property type="match status" value="1"/>
</dbReference>
<organism evidence="5 6">
    <name type="scientific">Symbiodinium microadriaticum</name>
    <name type="common">Dinoflagellate</name>
    <name type="synonym">Zooxanthella microadriatica</name>
    <dbReference type="NCBI Taxonomy" id="2951"/>
    <lineage>
        <taxon>Eukaryota</taxon>
        <taxon>Sar</taxon>
        <taxon>Alveolata</taxon>
        <taxon>Dinophyceae</taxon>
        <taxon>Suessiales</taxon>
        <taxon>Symbiodiniaceae</taxon>
        <taxon>Symbiodinium</taxon>
    </lineage>
</organism>